<dbReference type="RefSeq" id="WP_354660910.1">
    <property type="nucleotide sequence ID" value="NZ_JBEXAC010000001.1"/>
</dbReference>
<dbReference type="PANTHER" id="PTHR39324">
    <property type="entry name" value="CALCIUM DODECIN"/>
    <property type="match status" value="1"/>
</dbReference>
<organism evidence="1 2">
    <name type="scientific">Chitinophaga defluvii</name>
    <dbReference type="NCBI Taxonomy" id="3163343"/>
    <lineage>
        <taxon>Bacteria</taxon>
        <taxon>Pseudomonadati</taxon>
        <taxon>Bacteroidota</taxon>
        <taxon>Chitinophagia</taxon>
        <taxon>Chitinophagales</taxon>
        <taxon>Chitinophagaceae</taxon>
        <taxon>Chitinophaga</taxon>
    </lineage>
</organism>
<reference evidence="1 2" key="1">
    <citation type="submission" date="2024-06" db="EMBL/GenBank/DDBJ databases">
        <title>Chitinophaga defluvii sp. nov., isolated from municipal sewage.</title>
        <authorList>
            <person name="Zhang L."/>
        </authorList>
    </citation>
    <scope>NUCLEOTIDE SEQUENCE [LARGE SCALE GENOMIC DNA]</scope>
    <source>
        <strain evidence="1 2">H8</strain>
    </source>
</reference>
<keyword evidence="2" id="KW-1185">Reference proteome</keyword>
<name>A0ABV2T6L9_9BACT</name>
<dbReference type="SUPFAM" id="SSF89807">
    <property type="entry name" value="Dodecin-like"/>
    <property type="match status" value="1"/>
</dbReference>
<proteinExistence type="predicted"/>
<dbReference type="EMBL" id="JBEXAC010000001">
    <property type="protein sequence ID" value="MET6998275.1"/>
    <property type="molecule type" value="Genomic_DNA"/>
</dbReference>
<dbReference type="Gene3D" id="3.30.1660.10">
    <property type="entry name" value="Flavin-binding protein dodecin"/>
    <property type="match status" value="1"/>
</dbReference>
<evidence type="ECO:0000313" key="1">
    <source>
        <dbReference type="EMBL" id="MET6998275.1"/>
    </source>
</evidence>
<sequence>MAIVKVIEVIASSEKGIEDALQSAVKEVSKTIHNIDSIYVKDIKAHVKEGKITSYGLICKVSFRIDSKER</sequence>
<evidence type="ECO:0000313" key="2">
    <source>
        <dbReference type="Proteomes" id="UP001549749"/>
    </source>
</evidence>
<gene>
    <name evidence="1" type="ORF">ABR189_12890</name>
</gene>
<dbReference type="Pfam" id="PF07311">
    <property type="entry name" value="Dodecin"/>
    <property type="match status" value="1"/>
</dbReference>
<dbReference type="InterPro" id="IPR009923">
    <property type="entry name" value="Dodecin"/>
</dbReference>
<dbReference type="InterPro" id="IPR036694">
    <property type="entry name" value="Dodecin-like_sf"/>
</dbReference>
<dbReference type="Proteomes" id="UP001549749">
    <property type="component" value="Unassembled WGS sequence"/>
</dbReference>
<dbReference type="InterPro" id="IPR025543">
    <property type="entry name" value="Dodecin-like"/>
</dbReference>
<comment type="caution">
    <text evidence="1">The sequence shown here is derived from an EMBL/GenBank/DDBJ whole genome shotgun (WGS) entry which is preliminary data.</text>
</comment>
<accession>A0ABV2T6L9</accession>
<protein>
    <submittedName>
        <fullName evidence="1">Dodecin family protein</fullName>
    </submittedName>
</protein>
<dbReference type="PANTHER" id="PTHR39324:SF1">
    <property type="entry name" value="CALCIUM DODECIN"/>
    <property type="match status" value="1"/>
</dbReference>